<organism evidence="14 15">
    <name type="scientific">Marinicella pacifica</name>
    <dbReference type="NCBI Taxonomy" id="1171543"/>
    <lineage>
        <taxon>Bacteria</taxon>
        <taxon>Pseudomonadati</taxon>
        <taxon>Pseudomonadota</taxon>
        <taxon>Gammaproteobacteria</taxon>
        <taxon>Lysobacterales</taxon>
        <taxon>Marinicellaceae</taxon>
        <taxon>Marinicella</taxon>
    </lineage>
</organism>
<reference evidence="14" key="2">
    <citation type="submission" date="2020-09" db="EMBL/GenBank/DDBJ databases">
        <authorList>
            <person name="Sun Q."/>
            <person name="Zhou Y."/>
        </authorList>
    </citation>
    <scope>NUCLEOTIDE SEQUENCE</scope>
    <source>
        <strain evidence="14">CGMCC 1.12181</strain>
    </source>
</reference>
<gene>
    <name evidence="14" type="ORF">GCM10011365_02860</name>
</gene>
<evidence type="ECO:0000256" key="9">
    <source>
        <dbReference type="ARBA" id="ARBA00023049"/>
    </source>
</evidence>
<evidence type="ECO:0000313" key="15">
    <source>
        <dbReference type="Proteomes" id="UP000605253"/>
    </source>
</evidence>
<dbReference type="InterPro" id="IPR036034">
    <property type="entry name" value="PDZ_sf"/>
</dbReference>
<evidence type="ECO:0000259" key="12">
    <source>
        <dbReference type="Pfam" id="PF02163"/>
    </source>
</evidence>
<keyword evidence="7 11" id="KW-0862">Zinc</keyword>
<feature type="transmembrane region" description="Helical" evidence="11">
    <location>
        <begin position="6"/>
        <end position="29"/>
    </location>
</feature>
<feature type="domain" description="Peptidase M50" evidence="12">
    <location>
        <begin position="11"/>
        <end position="440"/>
    </location>
</feature>
<keyword evidence="11" id="KW-0479">Metal-binding</keyword>
<keyword evidence="5 11" id="KW-0812">Transmembrane</keyword>
<comment type="cofactor">
    <cofactor evidence="1 11">
        <name>Zn(2+)</name>
        <dbReference type="ChEBI" id="CHEBI:29105"/>
    </cofactor>
</comment>
<dbReference type="GO" id="GO:0016020">
    <property type="term" value="C:membrane"/>
    <property type="evidence" value="ECO:0007669"/>
    <property type="project" value="UniProtKB-SubCell"/>
</dbReference>
<dbReference type="Pfam" id="PF17820">
    <property type="entry name" value="PDZ_6"/>
    <property type="match status" value="1"/>
</dbReference>
<dbReference type="AlphaFoldDB" id="A0A917CEU2"/>
<evidence type="ECO:0000256" key="2">
    <source>
        <dbReference type="ARBA" id="ARBA00004141"/>
    </source>
</evidence>
<accession>A0A917CEU2</accession>
<evidence type="ECO:0000256" key="3">
    <source>
        <dbReference type="ARBA" id="ARBA00007931"/>
    </source>
</evidence>
<dbReference type="PANTHER" id="PTHR42837:SF2">
    <property type="entry name" value="MEMBRANE METALLOPROTEASE ARASP2, CHLOROPLASTIC-RELATED"/>
    <property type="match status" value="1"/>
</dbReference>
<feature type="transmembrane region" description="Helical" evidence="11">
    <location>
        <begin position="425"/>
        <end position="446"/>
    </location>
</feature>
<dbReference type="GO" id="GO:0046872">
    <property type="term" value="F:metal ion binding"/>
    <property type="evidence" value="ECO:0007669"/>
    <property type="project" value="UniProtKB-KW"/>
</dbReference>
<dbReference type="RefSeq" id="WP_188363880.1">
    <property type="nucleotide sequence ID" value="NZ_BAABJF010000011.1"/>
</dbReference>
<evidence type="ECO:0000256" key="6">
    <source>
        <dbReference type="ARBA" id="ARBA00022801"/>
    </source>
</evidence>
<feature type="domain" description="PDZ" evidence="13">
    <location>
        <begin position="229"/>
        <end position="260"/>
    </location>
</feature>
<feature type="transmembrane region" description="Helical" evidence="11">
    <location>
        <begin position="98"/>
        <end position="119"/>
    </location>
</feature>
<dbReference type="GO" id="GO:0004222">
    <property type="term" value="F:metalloendopeptidase activity"/>
    <property type="evidence" value="ECO:0007669"/>
    <property type="project" value="InterPro"/>
</dbReference>
<comment type="subcellular location">
    <subcellularLocation>
        <location evidence="2">Membrane</location>
        <topology evidence="2">Multi-pass membrane protein</topology>
    </subcellularLocation>
</comment>
<keyword evidence="15" id="KW-1185">Reference proteome</keyword>
<reference evidence="14" key="1">
    <citation type="journal article" date="2014" name="Int. J. Syst. Evol. Microbiol.">
        <title>Complete genome sequence of Corynebacterium casei LMG S-19264T (=DSM 44701T), isolated from a smear-ripened cheese.</title>
        <authorList>
            <consortium name="US DOE Joint Genome Institute (JGI-PGF)"/>
            <person name="Walter F."/>
            <person name="Albersmeier A."/>
            <person name="Kalinowski J."/>
            <person name="Ruckert C."/>
        </authorList>
    </citation>
    <scope>NUCLEOTIDE SEQUENCE</scope>
    <source>
        <strain evidence="14">CGMCC 1.12181</strain>
    </source>
</reference>
<keyword evidence="8 11" id="KW-1133">Transmembrane helix</keyword>
<dbReference type="InterPro" id="IPR004387">
    <property type="entry name" value="Pept_M50_Zn"/>
</dbReference>
<dbReference type="Pfam" id="PF02163">
    <property type="entry name" value="Peptidase_M50"/>
    <property type="match status" value="1"/>
</dbReference>
<evidence type="ECO:0000256" key="8">
    <source>
        <dbReference type="ARBA" id="ARBA00022989"/>
    </source>
</evidence>
<feature type="transmembrane region" description="Helical" evidence="11">
    <location>
        <begin position="380"/>
        <end position="413"/>
    </location>
</feature>
<dbReference type="EC" id="3.4.24.-" evidence="11"/>
<keyword evidence="10 11" id="KW-0472">Membrane</keyword>
<evidence type="ECO:0000256" key="5">
    <source>
        <dbReference type="ARBA" id="ARBA00022692"/>
    </source>
</evidence>
<evidence type="ECO:0000256" key="11">
    <source>
        <dbReference type="RuleBase" id="RU362031"/>
    </source>
</evidence>
<evidence type="ECO:0000256" key="10">
    <source>
        <dbReference type="ARBA" id="ARBA00023136"/>
    </source>
</evidence>
<comment type="caution">
    <text evidence="14">The sequence shown here is derived from an EMBL/GenBank/DDBJ whole genome shotgun (WGS) entry which is preliminary data.</text>
</comment>
<keyword evidence="6 11" id="KW-0378">Hydrolase</keyword>
<proteinExistence type="inferred from homology"/>
<name>A0A917CEU2_9GAMM</name>
<dbReference type="InterPro" id="IPR041489">
    <property type="entry name" value="PDZ_6"/>
</dbReference>
<dbReference type="SUPFAM" id="SSF50156">
    <property type="entry name" value="PDZ domain-like"/>
    <property type="match status" value="2"/>
</dbReference>
<evidence type="ECO:0000256" key="1">
    <source>
        <dbReference type="ARBA" id="ARBA00001947"/>
    </source>
</evidence>
<dbReference type="EMBL" id="BMEO01000001">
    <property type="protein sequence ID" value="GGF85264.1"/>
    <property type="molecule type" value="Genomic_DNA"/>
</dbReference>
<sequence length="454" mass="50375">MLTVLTSVFWLIITLGVLVTFHELGHFLLARLFGVRVLRFSVGFGKPLWSRFDRHGTEIAVAPIPLGGYVKLLDERDCEVSAADKHRAYNHKPAWQKFLIMFAGPAFNFILAFVLYWMMFVVGKPEIKPTLGEPVKLMASAGFSDKDQLIEVDGEPINTWSDVSMYLITAGLDHRDIKVTVKTARGSLQEKTLPLSKLPQGIKETEMMTAIGLQPWRMPVPAIMGDLSPQLPAAQAGLQSGDLITEVNGTTVKDWYDLSEKIGQTTAPVRLSYMRNGQTKKAVIETFATDPDNPKRQVIGIRPMQPDEQVREYAQSLYYELSYGPVKAIPMAWQEMLKITGKSIEMIGKLLQGKASLDNLSGPITIAQVAGDSAARGFSWYLSFLALISLSLGIINLLPVPMLDGGQILFLLFEKIKGAPLSERFEVRAQLVGMMLLVSLMTLAIYNDILRTLS</sequence>
<evidence type="ECO:0000259" key="13">
    <source>
        <dbReference type="Pfam" id="PF17820"/>
    </source>
</evidence>
<keyword evidence="4" id="KW-0645">Protease</keyword>
<protein>
    <recommendedName>
        <fullName evidence="11">Zinc metalloprotease</fullName>
        <ecNumber evidence="11">3.4.24.-</ecNumber>
    </recommendedName>
</protein>
<evidence type="ECO:0000256" key="7">
    <source>
        <dbReference type="ARBA" id="ARBA00022833"/>
    </source>
</evidence>
<evidence type="ECO:0000256" key="4">
    <source>
        <dbReference type="ARBA" id="ARBA00022670"/>
    </source>
</evidence>
<dbReference type="GO" id="GO:0006508">
    <property type="term" value="P:proteolysis"/>
    <property type="evidence" value="ECO:0007669"/>
    <property type="project" value="UniProtKB-KW"/>
</dbReference>
<dbReference type="Proteomes" id="UP000605253">
    <property type="component" value="Unassembled WGS sequence"/>
</dbReference>
<dbReference type="PANTHER" id="PTHR42837">
    <property type="entry name" value="REGULATOR OF SIGMA-E PROTEASE RSEP"/>
    <property type="match status" value="1"/>
</dbReference>
<evidence type="ECO:0000313" key="14">
    <source>
        <dbReference type="EMBL" id="GGF85264.1"/>
    </source>
</evidence>
<keyword evidence="9 11" id="KW-0482">Metalloprotease</keyword>
<dbReference type="InterPro" id="IPR008915">
    <property type="entry name" value="Peptidase_M50"/>
</dbReference>
<dbReference type="NCBIfam" id="TIGR00054">
    <property type="entry name" value="RIP metalloprotease RseP"/>
    <property type="match status" value="1"/>
</dbReference>
<dbReference type="Gene3D" id="2.30.42.10">
    <property type="match status" value="2"/>
</dbReference>
<dbReference type="CDD" id="cd06163">
    <property type="entry name" value="S2P-M50_PDZ_RseP-like"/>
    <property type="match status" value="2"/>
</dbReference>
<comment type="similarity">
    <text evidence="3 11">Belongs to the peptidase M50B family.</text>
</comment>